<evidence type="ECO:0000256" key="1">
    <source>
        <dbReference type="SAM" id="MobiDB-lite"/>
    </source>
</evidence>
<name>A0ABU7WW19_9ACTN</name>
<dbReference type="EMBL" id="JAVFKM010000010">
    <property type="protein sequence ID" value="MEF3115724.1"/>
    <property type="molecule type" value="Genomic_DNA"/>
</dbReference>
<keyword evidence="2" id="KW-1133">Transmembrane helix</keyword>
<evidence type="ECO:0000313" key="3">
    <source>
        <dbReference type="EMBL" id="MEF3115724.1"/>
    </source>
</evidence>
<proteinExistence type="predicted"/>
<protein>
    <submittedName>
        <fullName evidence="3">Uncharacterized protein</fullName>
    </submittedName>
</protein>
<accession>A0ABU7WW19</accession>
<keyword evidence="2" id="KW-0812">Transmembrane</keyword>
<feature type="region of interest" description="Disordered" evidence="1">
    <location>
        <begin position="66"/>
        <end position="100"/>
    </location>
</feature>
<feature type="region of interest" description="Disordered" evidence="1">
    <location>
        <begin position="1"/>
        <end position="22"/>
    </location>
</feature>
<organism evidence="3 4">
    <name type="scientific">Streptomyces chrestomyceticus</name>
    <dbReference type="NCBI Taxonomy" id="68185"/>
    <lineage>
        <taxon>Bacteria</taxon>
        <taxon>Bacillati</taxon>
        <taxon>Actinomycetota</taxon>
        <taxon>Actinomycetes</taxon>
        <taxon>Kitasatosporales</taxon>
        <taxon>Streptomycetaceae</taxon>
        <taxon>Streptomyces</taxon>
    </lineage>
</organism>
<reference evidence="3 4" key="1">
    <citation type="submission" date="2023-08" db="EMBL/GenBank/DDBJ databases">
        <authorList>
            <person name="Sharma P."/>
            <person name="Verma V."/>
            <person name="Mohan M.K."/>
            <person name="Dubey A.K."/>
        </authorList>
    </citation>
    <scope>NUCLEOTIDE SEQUENCE [LARGE SCALE GENOMIC DNA]</scope>
    <source>
        <strain evidence="3 4">ADP4</strain>
    </source>
</reference>
<keyword evidence="4" id="KW-1185">Reference proteome</keyword>
<gene>
    <name evidence="3" type="ORF">RB636_21335</name>
</gene>
<feature type="compositionally biased region" description="Basic and acidic residues" evidence="1">
    <location>
        <begin position="67"/>
        <end position="88"/>
    </location>
</feature>
<comment type="caution">
    <text evidence="3">The sequence shown here is derived from an EMBL/GenBank/DDBJ whole genome shotgun (WGS) entry which is preliminary data.</text>
</comment>
<sequence>MTTEPRLRRTPQPSGHGFARPGDRRTTAIAALLLAASAAAVIWLLLGDGGHGLQAVPTTAFTFAGTDRAEQTDGTDQAHRPDRADRTAHAGSATPTGGDCAVRAPGPRDCPHPRCAARTPRPRGCEYAARPDPHPPACCRPWHPPACCRPPHHDGHSAARAARR</sequence>
<dbReference type="Proteomes" id="UP001348265">
    <property type="component" value="Unassembled WGS sequence"/>
</dbReference>
<keyword evidence="2" id="KW-0472">Membrane</keyword>
<evidence type="ECO:0000313" key="4">
    <source>
        <dbReference type="Proteomes" id="UP001348265"/>
    </source>
</evidence>
<dbReference type="RefSeq" id="WP_331787762.1">
    <property type="nucleotide sequence ID" value="NZ_JAVFKM010000010.1"/>
</dbReference>
<feature type="transmembrane region" description="Helical" evidence="2">
    <location>
        <begin position="28"/>
        <end position="46"/>
    </location>
</feature>
<evidence type="ECO:0000256" key="2">
    <source>
        <dbReference type="SAM" id="Phobius"/>
    </source>
</evidence>